<dbReference type="PRINTS" id="PR01333">
    <property type="entry name" value="2POREKCHANEL"/>
</dbReference>
<evidence type="ECO:0000256" key="7">
    <source>
        <dbReference type="ARBA" id="ARBA00023303"/>
    </source>
</evidence>
<keyword evidence="4 10" id="KW-1133">Transmembrane helix</keyword>
<dbReference type="EMBL" id="CAJFCW020000006">
    <property type="protein sequence ID" value="CAG9126355.1"/>
    <property type="molecule type" value="Genomic_DNA"/>
</dbReference>
<evidence type="ECO:0000256" key="9">
    <source>
        <dbReference type="SAM" id="MobiDB-lite"/>
    </source>
</evidence>
<comment type="similarity">
    <text evidence="8">Belongs to the two pore domain potassium channel (TC 1.A.1.8) family.</text>
</comment>
<dbReference type="InterPro" id="IPR013099">
    <property type="entry name" value="K_chnl_dom"/>
</dbReference>
<proteinExistence type="inferred from homology"/>
<dbReference type="AlphaFoldDB" id="A0A811LLG5"/>
<evidence type="ECO:0000256" key="4">
    <source>
        <dbReference type="ARBA" id="ARBA00022989"/>
    </source>
</evidence>
<comment type="caution">
    <text evidence="12">The sequence shown here is derived from an EMBL/GenBank/DDBJ whole genome shotgun (WGS) entry which is preliminary data.</text>
</comment>
<feature type="region of interest" description="Disordered" evidence="9">
    <location>
        <begin position="1"/>
        <end position="33"/>
    </location>
</feature>
<dbReference type="Proteomes" id="UP000614601">
    <property type="component" value="Unassembled WGS sequence"/>
</dbReference>
<keyword evidence="5 8" id="KW-0406">Ion transport</keyword>
<comment type="subcellular location">
    <subcellularLocation>
        <location evidence="1">Membrane</location>
        <topology evidence="1">Multi-pass membrane protein</topology>
    </subcellularLocation>
</comment>
<feature type="transmembrane region" description="Helical" evidence="10">
    <location>
        <begin position="409"/>
        <end position="432"/>
    </location>
</feature>
<evidence type="ECO:0000259" key="11">
    <source>
        <dbReference type="Pfam" id="PF07885"/>
    </source>
</evidence>
<feature type="region of interest" description="Disordered" evidence="9">
    <location>
        <begin position="565"/>
        <end position="592"/>
    </location>
</feature>
<accession>A0A811LLG5</accession>
<evidence type="ECO:0000256" key="2">
    <source>
        <dbReference type="ARBA" id="ARBA00022448"/>
    </source>
</evidence>
<dbReference type="OrthoDB" id="297496at2759"/>
<protein>
    <recommendedName>
        <fullName evidence="11">Potassium channel domain-containing protein</fullName>
    </recommendedName>
</protein>
<dbReference type="GO" id="GO:0030322">
    <property type="term" value="P:stabilization of membrane potential"/>
    <property type="evidence" value="ECO:0007669"/>
    <property type="project" value="TreeGrafter"/>
</dbReference>
<dbReference type="Pfam" id="PF07885">
    <property type="entry name" value="Ion_trans_2"/>
    <property type="match status" value="2"/>
</dbReference>
<evidence type="ECO:0000256" key="6">
    <source>
        <dbReference type="ARBA" id="ARBA00023136"/>
    </source>
</evidence>
<feature type="domain" description="Potassium channel" evidence="11">
    <location>
        <begin position="354"/>
        <end position="433"/>
    </location>
</feature>
<gene>
    <name evidence="12" type="ORF">BOKJ2_LOCUS13380</name>
</gene>
<dbReference type="InterPro" id="IPR003280">
    <property type="entry name" value="2pore_dom_K_chnl"/>
</dbReference>
<keyword evidence="3 8" id="KW-0812">Transmembrane</keyword>
<evidence type="ECO:0000256" key="5">
    <source>
        <dbReference type="ARBA" id="ARBA00023065"/>
    </source>
</evidence>
<name>A0A811LLG5_9BILA</name>
<dbReference type="GO" id="GO:0015271">
    <property type="term" value="F:outward rectifier potassium channel activity"/>
    <property type="evidence" value="ECO:0007669"/>
    <property type="project" value="TreeGrafter"/>
</dbReference>
<organism evidence="12 13">
    <name type="scientific">Bursaphelenchus okinawaensis</name>
    <dbReference type="NCBI Taxonomy" id="465554"/>
    <lineage>
        <taxon>Eukaryota</taxon>
        <taxon>Metazoa</taxon>
        <taxon>Ecdysozoa</taxon>
        <taxon>Nematoda</taxon>
        <taxon>Chromadorea</taxon>
        <taxon>Rhabditida</taxon>
        <taxon>Tylenchina</taxon>
        <taxon>Tylenchomorpha</taxon>
        <taxon>Aphelenchoidea</taxon>
        <taxon>Aphelenchoididae</taxon>
        <taxon>Bursaphelenchus</taxon>
    </lineage>
</organism>
<feature type="domain" description="Potassium channel" evidence="11">
    <location>
        <begin position="234"/>
        <end position="299"/>
    </location>
</feature>
<dbReference type="GO" id="GO:0022841">
    <property type="term" value="F:potassium ion leak channel activity"/>
    <property type="evidence" value="ECO:0007669"/>
    <property type="project" value="TreeGrafter"/>
</dbReference>
<keyword evidence="6 10" id="KW-0472">Membrane</keyword>
<feature type="region of interest" description="Disordered" evidence="9">
    <location>
        <begin position="46"/>
        <end position="65"/>
    </location>
</feature>
<feature type="transmembrane region" description="Helical" evidence="10">
    <location>
        <begin position="380"/>
        <end position="397"/>
    </location>
</feature>
<dbReference type="GO" id="GO:0005886">
    <property type="term" value="C:plasma membrane"/>
    <property type="evidence" value="ECO:0007669"/>
    <property type="project" value="TreeGrafter"/>
</dbReference>
<evidence type="ECO:0000313" key="12">
    <source>
        <dbReference type="EMBL" id="CAD5229321.1"/>
    </source>
</evidence>
<evidence type="ECO:0000256" key="10">
    <source>
        <dbReference type="SAM" id="Phobius"/>
    </source>
</evidence>
<evidence type="ECO:0000256" key="8">
    <source>
        <dbReference type="RuleBase" id="RU003857"/>
    </source>
</evidence>
<feature type="compositionally biased region" description="Low complexity" evidence="9">
    <location>
        <begin position="20"/>
        <end position="30"/>
    </location>
</feature>
<feature type="transmembrane region" description="Helical" evidence="10">
    <location>
        <begin position="349"/>
        <end position="368"/>
    </location>
</feature>
<keyword evidence="7 8" id="KW-0407">Ion channel</keyword>
<feature type="transmembrane region" description="Helical" evidence="10">
    <location>
        <begin position="146"/>
        <end position="166"/>
    </location>
</feature>
<dbReference type="SUPFAM" id="SSF81324">
    <property type="entry name" value="Voltage-gated potassium channels"/>
    <property type="match status" value="2"/>
</dbReference>
<evidence type="ECO:0000256" key="1">
    <source>
        <dbReference type="ARBA" id="ARBA00004141"/>
    </source>
</evidence>
<sequence length="592" mass="67459">MTSWLGLQDEVGIGERKPSKSSLRPSSALSYQADDRLSQRHVAFVEPKGEVPEDHTDAQNDKNSNWLPCSNVSLGTDPQSGRIKSMKLIDESLAEHIFHLSPSSGGLFPTISLDRRTVHRNILNQQKPTVFQHMAKFHHKMGIRHLLLVGVLILYAVLGGLLFLIIEKDAEYNSVRNNLDQLNNITDDMTDTLYAIFHVDRSNRNFTERIKLCIRDYYQRMLKVEGKLIGSAFQYDNLEPKLSWNYGSAVFYSMTLFTSIGYGSIACKTDAGKILTVVYSVLGIPLMLMVLSDVGQVILKWLTIAYNGARKMYYKLNTSKSELPYYSNNSLDSWDSDDSIEPKSFPMHLAIPIIIVYMLLCALVISILDQNAQESPGISFWDAFYYTFISISTIGLGDVLPYNIEHSSLLALMFLFGLALLSVVNSTVYTRLQKRFLAAINMLESWLETLHYHRHGREGYMVFKALGPNLQLLALALPLFDNEDKIERMLGPENTDLGKKLFRRPQRPSRSRSLLEQDMNKFKPTLGIFNMVPSKPRRNRSSTFAGNINLTDLPQSECDSRHQKQIKRSNSEHVTKNVRQLKPRTKSEFLRR</sequence>
<feature type="compositionally biased region" description="Basic and acidic residues" evidence="9">
    <location>
        <begin position="47"/>
        <end position="60"/>
    </location>
</feature>
<dbReference type="EMBL" id="CAJFDH010000006">
    <property type="protein sequence ID" value="CAD5229321.1"/>
    <property type="molecule type" value="Genomic_DNA"/>
</dbReference>
<evidence type="ECO:0000313" key="13">
    <source>
        <dbReference type="Proteomes" id="UP000614601"/>
    </source>
</evidence>
<dbReference type="Proteomes" id="UP000783686">
    <property type="component" value="Unassembled WGS sequence"/>
</dbReference>
<keyword evidence="13" id="KW-1185">Reference proteome</keyword>
<keyword evidence="2 8" id="KW-0813">Transport</keyword>
<dbReference type="PANTHER" id="PTHR11003">
    <property type="entry name" value="POTASSIUM CHANNEL, SUBFAMILY K"/>
    <property type="match status" value="1"/>
</dbReference>
<evidence type="ECO:0000256" key="3">
    <source>
        <dbReference type="ARBA" id="ARBA00022692"/>
    </source>
</evidence>
<dbReference type="PANTHER" id="PTHR11003:SF66">
    <property type="entry name" value="POTASSIUM CHANNEL DOMAIN-CONTAINING PROTEIN"/>
    <property type="match status" value="1"/>
</dbReference>
<feature type="transmembrane region" description="Helical" evidence="10">
    <location>
        <begin position="244"/>
        <end position="262"/>
    </location>
</feature>
<dbReference type="Gene3D" id="1.10.287.70">
    <property type="match status" value="1"/>
</dbReference>
<reference evidence="12" key="1">
    <citation type="submission" date="2020-09" db="EMBL/GenBank/DDBJ databases">
        <authorList>
            <person name="Kikuchi T."/>
        </authorList>
    </citation>
    <scope>NUCLEOTIDE SEQUENCE</scope>
    <source>
        <strain evidence="12">SH1</strain>
    </source>
</reference>
<feature type="transmembrane region" description="Helical" evidence="10">
    <location>
        <begin position="274"/>
        <end position="292"/>
    </location>
</feature>